<proteinExistence type="predicted"/>
<protein>
    <submittedName>
        <fullName evidence="2">MBL fold hydrolase</fullName>
    </submittedName>
</protein>
<keyword evidence="3" id="KW-1185">Reference proteome</keyword>
<dbReference type="Gene3D" id="3.60.15.10">
    <property type="entry name" value="Ribonuclease Z/Hydroxyacylglutathione hydrolase-like"/>
    <property type="match status" value="1"/>
</dbReference>
<evidence type="ECO:0000259" key="1">
    <source>
        <dbReference type="SMART" id="SM00849"/>
    </source>
</evidence>
<keyword evidence="2" id="KW-0378">Hydrolase</keyword>
<evidence type="ECO:0000313" key="2">
    <source>
        <dbReference type="EMBL" id="BDG03571.1"/>
    </source>
</evidence>
<dbReference type="PANTHER" id="PTHR42951:SF14">
    <property type="entry name" value="METALLO-BETA-LACTAMASE SUPERFAMILY PROTEIN"/>
    <property type="match status" value="1"/>
</dbReference>
<gene>
    <name evidence="2" type="ORF">AMOR_25670</name>
</gene>
<name>A0ABM7WVP7_9BACT</name>
<reference evidence="3" key="1">
    <citation type="journal article" date="2022" name="Int. J. Syst. Evol. Microbiol.">
        <title>Anaeromyxobacter oryzae sp. nov., Anaeromyxobacter diazotrophicus sp. nov. and Anaeromyxobacter paludicola sp. nov., isolated from paddy soils.</title>
        <authorList>
            <person name="Itoh H."/>
            <person name="Xu Z."/>
            <person name="Mise K."/>
            <person name="Masuda Y."/>
            <person name="Ushijima N."/>
            <person name="Hayakawa C."/>
            <person name="Shiratori Y."/>
            <person name="Senoo K."/>
        </authorList>
    </citation>
    <scope>NUCLEOTIDE SEQUENCE [LARGE SCALE GENOMIC DNA]</scope>
    <source>
        <strain evidence="3">Red232</strain>
    </source>
</reference>
<dbReference type="Proteomes" id="UP001162891">
    <property type="component" value="Chromosome"/>
</dbReference>
<dbReference type="SMART" id="SM00849">
    <property type="entry name" value="Lactamase_B"/>
    <property type="match status" value="1"/>
</dbReference>
<feature type="domain" description="Metallo-beta-lactamase" evidence="1">
    <location>
        <begin position="26"/>
        <end position="247"/>
    </location>
</feature>
<organism evidence="2 3">
    <name type="scientific">Anaeromyxobacter oryzae</name>
    <dbReference type="NCBI Taxonomy" id="2918170"/>
    <lineage>
        <taxon>Bacteria</taxon>
        <taxon>Pseudomonadati</taxon>
        <taxon>Myxococcota</taxon>
        <taxon>Myxococcia</taxon>
        <taxon>Myxococcales</taxon>
        <taxon>Cystobacterineae</taxon>
        <taxon>Anaeromyxobacteraceae</taxon>
        <taxon>Anaeromyxobacter</taxon>
    </lineage>
</organism>
<dbReference type="InterPro" id="IPR001279">
    <property type="entry name" value="Metallo-B-lactamas"/>
</dbReference>
<dbReference type="Pfam" id="PF00753">
    <property type="entry name" value="Lactamase_B"/>
    <property type="match status" value="1"/>
</dbReference>
<dbReference type="InterPro" id="IPR050855">
    <property type="entry name" value="NDM-1-like"/>
</dbReference>
<dbReference type="EMBL" id="AP025591">
    <property type="protein sequence ID" value="BDG03571.1"/>
    <property type="molecule type" value="Genomic_DNA"/>
</dbReference>
<accession>A0ABM7WVP7</accession>
<dbReference type="InterPro" id="IPR036866">
    <property type="entry name" value="RibonucZ/Hydroxyglut_hydro"/>
</dbReference>
<dbReference type="PANTHER" id="PTHR42951">
    <property type="entry name" value="METALLO-BETA-LACTAMASE DOMAIN-CONTAINING"/>
    <property type="match status" value="1"/>
</dbReference>
<dbReference type="GO" id="GO:0016787">
    <property type="term" value="F:hydrolase activity"/>
    <property type="evidence" value="ECO:0007669"/>
    <property type="project" value="UniProtKB-KW"/>
</dbReference>
<dbReference type="Gene3D" id="1.10.10.10">
    <property type="entry name" value="Winged helix-like DNA-binding domain superfamily/Winged helix DNA-binding domain"/>
    <property type="match status" value="1"/>
</dbReference>
<dbReference type="InterPro" id="IPR036388">
    <property type="entry name" value="WH-like_DNA-bd_sf"/>
</dbReference>
<sequence>MTEAELAGLGVHRIPVPIPFPQAGGPVNVYVIEERDGGILLFDSGLGSPEGHAALEAGFARIGRRFDEVTRIVLSHGHVDHYGAARFVQERHGGSIPVFAHPADVSKVAEAGWRWRDRAPLYAAHLARLGVPAETLAAVATEGERGFGLARRIAEVRPLEPGTILETRHLRLEVLHMPGHTPGLLCLHDRERRLFFSGDHLLEKVSPNPLIELGPDGRDGHFRPLLAYVESVGRMRALDLDLVLPGHGPPFSGHRAIIDALLGFYERRQARIREVLRDGPRTAYEISRALFPSARPGDAFLTISETVANLELLEARGDVVREEQGGLRRHRLAG</sequence>
<evidence type="ECO:0000313" key="3">
    <source>
        <dbReference type="Proteomes" id="UP001162891"/>
    </source>
</evidence>
<dbReference type="SUPFAM" id="SSF56281">
    <property type="entry name" value="Metallo-hydrolase/oxidoreductase"/>
    <property type="match status" value="1"/>
</dbReference>